<organism evidence="1 2">
    <name type="scientific">Blattamonas nauphoetae</name>
    <dbReference type="NCBI Taxonomy" id="2049346"/>
    <lineage>
        <taxon>Eukaryota</taxon>
        <taxon>Metamonada</taxon>
        <taxon>Preaxostyla</taxon>
        <taxon>Oxymonadida</taxon>
        <taxon>Blattamonas</taxon>
    </lineage>
</organism>
<gene>
    <name evidence="1" type="ORF">BLNAU_22264</name>
</gene>
<evidence type="ECO:0008006" key="3">
    <source>
        <dbReference type="Google" id="ProtNLM"/>
    </source>
</evidence>
<dbReference type="SUPFAM" id="SSF51126">
    <property type="entry name" value="Pectin lyase-like"/>
    <property type="match status" value="1"/>
</dbReference>
<protein>
    <recommendedName>
        <fullName evidence="3">Ice nucleation protein</fullName>
    </recommendedName>
</protein>
<evidence type="ECO:0000313" key="2">
    <source>
        <dbReference type="Proteomes" id="UP001281761"/>
    </source>
</evidence>
<proteinExistence type="predicted"/>
<keyword evidence="2" id="KW-1185">Reference proteome</keyword>
<dbReference type="EMBL" id="JARBJD010000381">
    <property type="protein sequence ID" value="KAK2942816.1"/>
    <property type="molecule type" value="Genomic_DNA"/>
</dbReference>
<name>A0ABQ9WTJ1_9EUKA</name>
<comment type="caution">
    <text evidence="1">The sequence shown here is derived from an EMBL/GenBank/DDBJ whole genome shotgun (WGS) entry which is preliminary data.</text>
</comment>
<dbReference type="Proteomes" id="UP001281761">
    <property type="component" value="Unassembled WGS sequence"/>
</dbReference>
<accession>A0ABQ9WTJ1</accession>
<reference evidence="1 2" key="1">
    <citation type="journal article" date="2022" name="bioRxiv">
        <title>Genomics of Preaxostyla Flagellates Illuminates Evolutionary Transitions and the Path Towards Mitochondrial Loss.</title>
        <authorList>
            <person name="Novak L.V.F."/>
            <person name="Treitli S.C."/>
            <person name="Pyrih J."/>
            <person name="Halakuc P."/>
            <person name="Pipaliya S.V."/>
            <person name="Vacek V."/>
            <person name="Brzon O."/>
            <person name="Soukal P."/>
            <person name="Eme L."/>
            <person name="Dacks J.B."/>
            <person name="Karnkowska A."/>
            <person name="Elias M."/>
            <person name="Hampl V."/>
        </authorList>
    </citation>
    <scope>NUCLEOTIDE SEQUENCE [LARGE SCALE GENOMIC DNA]</scope>
    <source>
        <strain evidence="1">NAU3</strain>
        <tissue evidence="1">Gut</tissue>
    </source>
</reference>
<dbReference type="InterPro" id="IPR011050">
    <property type="entry name" value="Pectin_lyase_fold/virulence"/>
</dbReference>
<evidence type="ECO:0000313" key="1">
    <source>
        <dbReference type="EMBL" id="KAK2942816.1"/>
    </source>
</evidence>
<sequence length="1019" mass="105449">MTRQKCDGFWKVTGFGRRVTSSNFGSTLGSQADQTVAKMKQFFGEDTSDGSMSGPLSNLLYRHSTGPVSVDASFWDHGFCGLSALPCKSVEMAHSKVNEADQTVDFVTDVKMTGTIVSKSSGSIIKSSSGKKMTADSTSQFVIGTGKMRLESLTLELPSVLSQALFVVSGGTLDVKSTVTLTNPTTTSHSNSLLSMSGGTVALDGTKLTTTQKLTLASSALIVQSKGSLTISNMKIENVSRTTGDGSVISATLSANTDKLSIVSTTFTLCSCSAGNGGALFVTLSASALFSITGTSSFTSCTASGKGSKLYLSRTSLVSFLTPNEGTGPLDSIKPPLSTKAAADAILNEFYGFESSSSEGSLPLYWYPFSSDDTTMHVHSSGHAHSLCGKEALPCQTLPDSLSKIQSASTLMIDSNIELSSKLLSLPRAWTLTKSGSTILSIISSGQLEISNSRSALTLSSLSLGVGTLTSERTTELMTVSGGSLVLSSCNVFSSTSNLPVSFVAVSGGIVSITSTTLTIPTIQSKPVISITGGELKTDSSTSFGNSDTATHQASILSIGGGEVVLDGTSLIASQSMTFASSPLIVQTKGSLTLKDIKIENITRQAGDGSMISATLSANTAIFSIESTNFASCSSSAGNGGALAVTITSGSFSLNKCRFESCSSGMDGGAVWLDLSKMPSPSQYSLLQTKFGTGSSANKASGKGDCVFVMGENLLRVIVGSLWRGSFETAGEDDLWGRDKSTSTSGMSLLGLLQSQVMGVGEGGSDEAAGTMDDPFETLRRCFVETEQSDGSFAVVVVERTRIGESCWLVDQPGWTMSVSGGGGGSGGSSQGEVLCRVSDEEKKAGTASSSPPHAMVTLSGQTLSFFDILFSSFSAPRSMGFVFSLLVSSHLTLSSCSLSSSSPVAVSLVSVSGSSSFSADNLSIRDVSFVGKAGLMKFVEASRIGLTSCSFSSISLEGGALMWGTTRGGMAVTNTDFLNCNGKEFGIGLEDAKLEAFKCDDPLPMDSDASEHLPSQPL</sequence>